<dbReference type="STRING" id="519424.AZF04_10620"/>
<accession>A0A161P685</accession>
<proteinExistence type="predicted"/>
<comment type="caution">
    <text evidence="1">The sequence shown here is derived from an EMBL/GenBank/DDBJ whole genome shotgun (WGS) entry which is preliminary data.</text>
</comment>
<dbReference type="OrthoDB" id="2360336at2"/>
<evidence type="ECO:0000313" key="1">
    <source>
        <dbReference type="EMBL" id="KYG27637.1"/>
    </source>
</evidence>
<dbReference type="Pfam" id="PF07901">
    <property type="entry name" value="DUF1672"/>
    <property type="match status" value="1"/>
</dbReference>
<dbReference type="Proteomes" id="UP000075806">
    <property type="component" value="Unassembled WGS sequence"/>
</dbReference>
<keyword evidence="2" id="KW-1185">Reference proteome</keyword>
<dbReference type="EMBL" id="LTAO01000036">
    <property type="protein sequence ID" value="KYG27637.1"/>
    <property type="molecule type" value="Genomic_DNA"/>
</dbReference>
<dbReference type="InterPro" id="IPR012873">
    <property type="entry name" value="DUF1672"/>
</dbReference>
<sequence length="232" mass="26737">MQKWFLDNHKTEVKINNLVSVIDGVAVFVESVGKPNFYTYVIVPIDLKNKEVRTNGIWGLEGQVEMAIKSGLYAMTFEEEFANLDQYFESASKEYGFTGLTIEALEKVKGNGYSTPYYFVNPTGETFRKLYQEYIENPEKTLKHLKEFFLDNEDYYAAEDIGFGIHIYMEEAGQDSDQEVLNQIAKDIEEMNDIPKGEYGILLHDNDIDKRNANGYQGNSIERGHNNKIYKK</sequence>
<dbReference type="AlphaFoldDB" id="A0A161P685"/>
<name>A0A161P685_9BACI</name>
<evidence type="ECO:0000313" key="2">
    <source>
        <dbReference type="Proteomes" id="UP000075806"/>
    </source>
</evidence>
<organism evidence="1 2">
    <name type="scientific">Alkalihalobacillus trypoxylicola</name>
    <dbReference type="NCBI Taxonomy" id="519424"/>
    <lineage>
        <taxon>Bacteria</taxon>
        <taxon>Bacillati</taxon>
        <taxon>Bacillota</taxon>
        <taxon>Bacilli</taxon>
        <taxon>Bacillales</taxon>
        <taxon>Bacillaceae</taxon>
        <taxon>Alkalihalobacillus</taxon>
    </lineage>
</organism>
<protein>
    <submittedName>
        <fullName evidence="1">Uncharacterized protein</fullName>
    </submittedName>
</protein>
<gene>
    <name evidence="1" type="ORF">AZF04_10620</name>
</gene>
<reference evidence="1" key="1">
    <citation type="submission" date="2016-02" db="EMBL/GenBank/DDBJ databases">
        <title>Genome sequence of Bacillus trypoxylicola KCTC 13244(T).</title>
        <authorList>
            <person name="Jeong H."/>
            <person name="Park S.-H."/>
            <person name="Choi S.-K."/>
        </authorList>
    </citation>
    <scope>NUCLEOTIDE SEQUENCE [LARGE SCALE GENOMIC DNA]</scope>
    <source>
        <strain evidence="1">KCTC 13244</strain>
    </source>
</reference>